<dbReference type="AlphaFoldDB" id="A0A834I3I7"/>
<evidence type="ECO:0000313" key="3">
    <source>
        <dbReference type="Proteomes" id="UP000625711"/>
    </source>
</evidence>
<name>A0A834I3I7_RHYFE</name>
<feature type="region of interest" description="Disordered" evidence="1">
    <location>
        <begin position="72"/>
        <end position="91"/>
    </location>
</feature>
<gene>
    <name evidence="2" type="ORF">GWI33_020335</name>
</gene>
<evidence type="ECO:0000313" key="2">
    <source>
        <dbReference type="EMBL" id="KAF7266307.1"/>
    </source>
</evidence>
<proteinExistence type="predicted"/>
<protein>
    <submittedName>
        <fullName evidence="2">Uncharacterized protein</fullName>
    </submittedName>
</protein>
<reference evidence="2" key="1">
    <citation type="submission" date="2020-08" db="EMBL/GenBank/DDBJ databases">
        <title>Genome sequencing and assembly of the red palm weevil Rhynchophorus ferrugineus.</title>
        <authorList>
            <person name="Dias G.B."/>
            <person name="Bergman C.M."/>
            <person name="Manee M."/>
        </authorList>
    </citation>
    <scope>NUCLEOTIDE SEQUENCE</scope>
    <source>
        <strain evidence="2">AA-2017</strain>
        <tissue evidence="2">Whole larva</tissue>
    </source>
</reference>
<accession>A0A834I3I7</accession>
<comment type="caution">
    <text evidence="2">The sequence shown here is derived from an EMBL/GenBank/DDBJ whole genome shotgun (WGS) entry which is preliminary data.</text>
</comment>
<dbReference type="EMBL" id="JAACXV010014549">
    <property type="protein sequence ID" value="KAF7266307.1"/>
    <property type="molecule type" value="Genomic_DNA"/>
</dbReference>
<dbReference type="Proteomes" id="UP000625711">
    <property type="component" value="Unassembled WGS sequence"/>
</dbReference>
<sequence>MIINPGRASVLSAARKGCSTCRDLTVPVEFAKRKQKKRVTKKRRRSRPVGRSYIAMSTRLAINFVSEIGPRTTDRPARARAGKGRREPGGYGNSFLFDSWCVLYGTHRGGLFSLFVYGRRIHARN</sequence>
<organism evidence="2 3">
    <name type="scientific">Rhynchophorus ferrugineus</name>
    <name type="common">Red palm weevil</name>
    <name type="synonym">Curculio ferrugineus</name>
    <dbReference type="NCBI Taxonomy" id="354439"/>
    <lineage>
        <taxon>Eukaryota</taxon>
        <taxon>Metazoa</taxon>
        <taxon>Ecdysozoa</taxon>
        <taxon>Arthropoda</taxon>
        <taxon>Hexapoda</taxon>
        <taxon>Insecta</taxon>
        <taxon>Pterygota</taxon>
        <taxon>Neoptera</taxon>
        <taxon>Endopterygota</taxon>
        <taxon>Coleoptera</taxon>
        <taxon>Polyphaga</taxon>
        <taxon>Cucujiformia</taxon>
        <taxon>Curculionidae</taxon>
        <taxon>Dryophthorinae</taxon>
        <taxon>Rhynchophorus</taxon>
    </lineage>
</organism>
<evidence type="ECO:0000256" key="1">
    <source>
        <dbReference type="SAM" id="MobiDB-lite"/>
    </source>
</evidence>
<keyword evidence="3" id="KW-1185">Reference proteome</keyword>